<gene>
    <name evidence="2" type="ORF">COU88_01605</name>
</gene>
<comment type="caution">
    <text evidence="2">The sequence shown here is derived from an EMBL/GenBank/DDBJ whole genome shotgun (WGS) entry which is preliminary data.</text>
</comment>
<evidence type="ECO:0000313" key="3">
    <source>
        <dbReference type="Proteomes" id="UP000229554"/>
    </source>
</evidence>
<reference evidence="3" key="1">
    <citation type="submission" date="2017-09" db="EMBL/GenBank/DDBJ databases">
        <title>Depth-based differentiation of microbial function through sediment-hosted aquifers and enrichment of novel symbionts in the deep terrestrial subsurface.</title>
        <authorList>
            <person name="Probst A.J."/>
            <person name="Ladd B."/>
            <person name="Jarett J.K."/>
            <person name="Geller-Mcgrath D.E."/>
            <person name="Sieber C.M.K."/>
            <person name="Emerson J.B."/>
            <person name="Anantharaman K."/>
            <person name="Thomas B.C."/>
            <person name="Malmstrom R."/>
            <person name="Stieglmeier M."/>
            <person name="Klingl A."/>
            <person name="Woyke T."/>
            <person name="Ryan C.M."/>
            <person name="Banfield J.F."/>
        </authorList>
    </citation>
    <scope>NUCLEOTIDE SEQUENCE [LARGE SCALE GENOMIC DNA]</scope>
</reference>
<evidence type="ECO:0008006" key="4">
    <source>
        <dbReference type="Google" id="ProtNLM"/>
    </source>
</evidence>
<organism evidence="2 3">
    <name type="scientific">Candidatus Roizmanbacteria bacterium CG10_big_fil_rev_8_21_14_0_10_39_6</name>
    <dbReference type="NCBI Taxonomy" id="1974853"/>
    <lineage>
        <taxon>Bacteria</taxon>
        <taxon>Candidatus Roizmaniibacteriota</taxon>
    </lineage>
</organism>
<feature type="transmembrane region" description="Helical" evidence="1">
    <location>
        <begin position="87"/>
        <end position="108"/>
    </location>
</feature>
<keyword evidence="1" id="KW-0812">Transmembrane</keyword>
<dbReference type="Proteomes" id="UP000229554">
    <property type="component" value="Unassembled WGS sequence"/>
</dbReference>
<protein>
    <recommendedName>
        <fullName evidence="4">Glycosyltransferase RgtA/B/C/D-like domain-containing protein</fullName>
    </recommendedName>
</protein>
<dbReference type="AlphaFoldDB" id="A0A2M8KT12"/>
<feature type="transmembrane region" description="Helical" evidence="1">
    <location>
        <begin position="5"/>
        <end position="26"/>
    </location>
</feature>
<keyword evidence="1" id="KW-1133">Transmembrane helix</keyword>
<evidence type="ECO:0000313" key="2">
    <source>
        <dbReference type="EMBL" id="PJE63056.1"/>
    </source>
</evidence>
<evidence type="ECO:0000256" key="1">
    <source>
        <dbReference type="SAM" id="Phobius"/>
    </source>
</evidence>
<accession>A0A2M8KT12</accession>
<sequence length="165" mass="19337">MKKYFIICIVGASVYFLTHMLLFMNFPPIWPDETWYADVAYNLLYHNTYGTTLLGNTLNSNTGITMYPPLQFHFYAVAYKLFGFGPYVQRILAFISSLGVLYVIFVYLGKKIFKFDPLALTITALFFFTDFTFMRASHFGRPEIYILTSRNCLCNYSWFKKMVEI</sequence>
<keyword evidence="1" id="KW-0472">Membrane</keyword>
<proteinExistence type="predicted"/>
<dbReference type="EMBL" id="PFED01000065">
    <property type="protein sequence ID" value="PJE63056.1"/>
    <property type="molecule type" value="Genomic_DNA"/>
</dbReference>
<name>A0A2M8KT12_9BACT</name>